<feature type="compositionally biased region" description="Pro residues" evidence="2">
    <location>
        <begin position="211"/>
        <end position="222"/>
    </location>
</feature>
<reference evidence="3" key="1">
    <citation type="submission" date="2019-12" db="EMBL/GenBank/DDBJ databases">
        <title>Genome sequencing and annotation of Brassica cretica.</title>
        <authorList>
            <person name="Studholme D.J."/>
            <person name="Sarris P.F."/>
        </authorList>
    </citation>
    <scope>NUCLEOTIDE SEQUENCE</scope>
    <source>
        <strain evidence="3">PFS-001/15</strain>
        <tissue evidence="3">Leaf</tissue>
    </source>
</reference>
<dbReference type="PANTHER" id="PTHR31342">
    <property type="entry name" value="PROTEIN CHUP1, CHLOROPLASTIC"/>
    <property type="match status" value="1"/>
</dbReference>
<feature type="compositionally biased region" description="Pro residues" evidence="2">
    <location>
        <begin position="187"/>
        <end position="198"/>
    </location>
</feature>
<feature type="compositionally biased region" description="Basic and acidic residues" evidence="2">
    <location>
        <begin position="124"/>
        <end position="138"/>
    </location>
</feature>
<organism evidence="3 4">
    <name type="scientific">Brassica cretica</name>
    <name type="common">Mustard</name>
    <dbReference type="NCBI Taxonomy" id="69181"/>
    <lineage>
        <taxon>Eukaryota</taxon>
        <taxon>Viridiplantae</taxon>
        <taxon>Streptophyta</taxon>
        <taxon>Embryophyta</taxon>
        <taxon>Tracheophyta</taxon>
        <taxon>Spermatophyta</taxon>
        <taxon>Magnoliopsida</taxon>
        <taxon>eudicotyledons</taxon>
        <taxon>Gunneridae</taxon>
        <taxon>Pentapetalae</taxon>
        <taxon>rosids</taxon>
        <taxon>malvids</taxon>
        <taxon>Brassicales</taxon>
        <taxon>Brassicaceae</taxon>
        <taxon>Brassiceae</taxon>
        <taxon>Brassica</taxon>
    </lineage>
</organism>
<protein>
    <submittedName>
        <fullName evidence="3">Uncharacterized protein</fullName>
    </submittedName>
</protein>
<evidence type="ECO:0000256" key="2">
    <source>
        <dbReference type="SAM" id="MobiDB-lite"/>
    </source>
</evidence>
<feature type="compositionally biased region" description="Basic residues" evidence="2">
    <location>
        <begin position="331"/>
        <end position="342"/>
    </location>
</feature>
<feature type="compositionally biased region" description="Pro residues" evidence="2">
    <location>
        <begin position="244"/>
        <end position="254"/>
    </location>
</feature>
<evidence type="ECO:0000256" key="1">
    <source>
        <dbReference type="ARBA" id="ARBA00023054"/>
    </source>
</evidence>
<accession>A0A8S9GG44</accession>
<dbReference type="EMBL" id="QGKW02002005">
    <property type="protein sequence ID" value="KAF2543357.1"/>
    <property type="molecule type" value="Genomic_DNA"/>
</dbReference>
<dbReference type="AlphaFoldDB" id="A0A8S9GG44"/>
<dbReference type="PANTHER" id="PTHR31342:SF54">
    <property type="entry name" value="HYDROXYPROLINE-RICH GLYCOPROTEIN FAMILY PROTEIN"/>
    <property type="match status" value="1"/>
</dbReference>
<name>A0A8S9GG44_BRACR</name>
<sequence>MEIDEKEEEKKDLISPRTAKTLSSRVLSPCESFSDSRSSFCGSPITPRSVLPEPVMGSLGKGGDFANSASHLLWNMRVQALEKLSPVDVKRLAIHIMSQKEAQEPDQSNLEDEINVVEQNKLKTNDVNMEKEETVVRDEQEDTITTLDSASESKLNVSDKSAFLPESLPPPPSPPLSTTNTAYLDSQPPPPPPPPPLRPLIAKADNVSILPMPPPPPPPLHMPPLQSSVPPPPHPSPVTVVAVQPPPPPPPLAPLPGTAAARLPPPPPPMKNRAPPPPPMPTTNRVVSGPLPTPPLMPQANGPAPPPPPPRMGVLSGAACPPPPPGAARSLRPKKAATKLKRSTQLGNLYRILKGKVEGRDPEARTGGGSGRKAGVGSAPAGGKQGMADALAEITKKSAYFQQIQEDVAKYMKSINELKIEITKFKTKDMTELLSFHSRVESILEKLTDETQVSKI</sequence>
<keyword evidence="1" id="KW-0175">Coiled coil</keyword>
<dbReference type="InterPro" id="IPR040265">
    <property type="entry name" value="CHUP1/IPGA1-like"/>
</dbReference>
<proteinExistence type="predicted"/>
<evidence type="ECO:0000313" key="4">
    <source>
        <dbReference type="Proteomes" id="UP000712281"/>
    </source>
</evidence>
<evidence type="ECO:0000313" key="3">
    <source>
        <dbReference type="EMBL" id="KAF2543357.1"/>
    </source>
</evidence>
<feature type="region of interest" description="Disordered" evidence="2">
    <location>
        <begin position="124"/>
        <end position="386"/>
    </location>
</feature>
<feature type="compositionally biased region" description="Pro residues" evidence="2">
    <location>
        <begin position="263"/>
        <end position="281"/>
    </location>
</feature>
<gene>
    <name evidence="3" type="ORF">F2Q68_00031630</name>
</gene>
<feature type="compositionally biased region" description="Polar residues" evidence="2">
    <location>
        <begin position="143"/>
        <end position="159"/>
    </location>
</feature>
<feature type="compositionally biased region" description="Basic and acidic residues" evidence="2">
    <location>
        <begin position="355"/>
        <end position="364"/>
    </location>
</feature>
<dbReference type="Proteomes" id="UP000712281">
    <property type="component" value="Unassembled WGS sequence"/>
</dbReference>
<feature type="compositionally biased region" description="Pro residues" evidence="2">
    <location>
        <begin position="291"/>
        <end position="311"/>
    </location>
</feature>
<comment type="caution">
    <text evidence="3">The sequence shown here is derived from an EMBL/GenBank/DDBJ whole genome shotgun (WGS) entry which is preliminary data.</text>
</comment>